<organism evidence="1 2">
    <name type="scientific">Pleurodeles waltl</name>
    <name type="common">Iberian ribbed newt</name>
    <dbReference type="NCBI Taxonomy" id="8319"/>
    <lineage>
        <taxon>Eukaryota</taxon>
        <taxon>Metazoa</taxon>
        <taxon>Chordata</taxon>
        <taxon>Craniata</taxon>
        <taxon>Vertebrata</taxon>
        <taxon>Euteleostomi</taxon>
        <taxon>Amphibia</taxon>
        <taxon>Batrachia</taxon>
        <taxon>Caudata</taxon>
        <taxon>Salamandroidea</taxon>
        <taxon>Salamandridae</taxon>
        <taxon>Pleurodelinae</taxon>
        <taxon>Pleurodeles</taxon>
    </lineage>
</organism>
<dbReference type="Proteomes" id="UP001066276">
    <property type="component" value="Chromosome 1_2"/>
</dbReference>
<dbReference type="AlphaFoldDB" id="A0AAV7W883"/>
<evidence type="ECO:0000313" key="2">
    <source>
        <dbReference type="Proteomes" id="UP001066276"/>
    </source>
</evidence>
<evidence type="ECO:0000313" key="1">
    <source>
        <dbReference type="EMBL" id="KAJ1208500.1"/>
    </source>
</evidence>
<protein>
    <submittedName>
        <fullName evidence="1">Uncharacterized protein</fullName>
    </submittedName>
</protein>
<proteinExistence type="predicted"/>
<sequence length="226" mass="24938">MPQSSSAIQGAKEQLDIGFDASTGKMEDTWLQSFSITNDKVLVDALDLKTFDLSKTKEQYLSLPPLLEKANQSPAVLQQERVSNTIIEVSSDMSKLQDIGAIKFSNLDTPVTNNSPLNGNNRNRKTLPKSHLLAENTSCELGDLAWLHTSLLNALHTSTTVLNMQSDKLDLQSDLMNVMATHIADINQKLDMLTIWPPVPKANVDHLQDPCKCGQIINKLSTLPNM</sequence>
<dbReference type="EMBL" id="JANPWB010000002">
    <property type="protein sequence ID" value="KAJ1208500.1"/>
    <property type="molecule type" value="Genomic_DNA"/>
</dbReference>
<reference evidence="1" key="1">
    <citation type="journal article" date="2022" name="bioRxiv">
        <title>Sequencing and chromosome-scale assembly of the giantPleurodeles waltlgenome.</title>
        <authorList>
            <person name="Brown T."/>
            <person name="Elewa A."/>
            <person name="Iarovenko S."/>
            <person name="Subramanian E."/>
            <person name="Araus A.J."/>
            <person name="Petzold A."/>
            <person name="Susuki M."/>
            <person name="Suzuki K.-i.T."/>
            <person name="Hayashi T."/>
            <person name="Toyoda A."/>
            <person name="Oliveira C."/>
            <person name="Osipova E."/>
            <person name="Leigh N.D."/>
            <person name="Simon A."/>
            <person name="Yun M.H."/>
        </authorList>
    </citation>
    <scope>NUCLEOTIDE SEQUENCE</scope>
    <source>
        <strain evidence="1">20211129_DDA</strain>
        <tissue evidence="1">Liver</tissue>
    </source>
</reference>
<comment type="caution">
    <text evidence="1">The sequence shown here is derived from an EMBL/GenBank/DDBJ whole genome shotgun (WGS) entry which is preliminary data.</text>
</comment>
<keyword evidence="2" id="KW-1185">Reference proteome</keyword>
<name>A0AAV7W883_PLEWA</name>
<gene>
    <name evidence="1" type="ORF">NDU88_003885</name>
</gene>
<accession>A0AAV7W883</accession>